<dbReference type="OrthoDB" id="2516at2759"/>
<dbReference type="InterPro" id="IPR004551">
    <property type="entry name" value="Dphthn_synthase"/>
</dbReference>
<dbReference type="GO" id="GO:0017183">
    <property type="term" value="P:protein histidyl modification to diphthamide"/>
    <property type="evidence" value="ECO:0007669"/>
    <property type="project" value="InterPro"/>
</dbReference>
<dbReference type="STRING" id="578461.R0KWV3"/>
<dbReference type="InterPro" id="IPR014777">
    <property type="entry name" value="4pyrrole_Mease_sub1"/>
</dbReference>
<sequence length="57" mass="6615">MLYLIGAGLHSYKDLSLKSIGILKKCDKIYYENYTSLQQVSIKELENFLNQEIIICD</sequence>
<dbReference type="Gene3D" id="3.40.1010.10">
    <property type="entry name" value="Cobalt-precorrin-4 Transmethylase, Domain 1"/>
    <property type="match status" value="1"/>
</dbReference>
<protein>
    <submittedName>
        <fullName evidence="1">Diphthine synthase</fullName>
    </submittedName>
</protein>
<evidence type="ECO:0000313" key="2">
    <source>
        <dbReference type="Proteomes" id="UP000016927"/>
    </source>
</evidence>
<dbReference type="AlphaFoldDB" id="R0KWV3"/>
<dbReference type="VEuPathDB" id="MicrosporidiaDB:NBO_6g0106"/>
<dbReference type="InterPro" id="IPR035996">
    <property type="entry name" value="4pyrrol_Methylase_sf"/>
</dbReference>
<dbReference type="PANTHER" id="PTHR10882">
    <property type="entry name" value="DIPHTHINE SYNTHASE"/>
    <property type="match status" value="1"/>
</dbReference>
<dbReference type="HOGENOM" id="CLU_2997034_0_0_1"/>
<dbReference type="SUPFAM" id="SSF53790">
    <property type="entry name" value="Tetrapyrrole methylase"/>
    <property type="match status" value="1"/>
</dbReference>
<dbReference type="PANTHER" id="PTHR10882:SF0">
    <property type="entry name" value="DIPHTHINE METHYL ESTER SYNTHASE"/>
    <property type="match status" value="1"/>
</dbReference>
<evidence type="ECO:0000313" key="1">
    <source>
        <dbReference type="EMBL" id="EOB15356.1"/>
    </source>
</evidence>
<dbReference type="Proteomes" id="UP000016927">
    <property type="component" value="Unassembled WGS sequence"/>
</dbReference>
<dbReference type="GO" id="GO:0008168">
    <property type="term" value="F:methyltransferase activity"/>
    <property type="evidence" value="ECO:0007669"/>
    <property type="project" value="InterPro"/>
</dbReference>
<accession>R0KWV3</accession>
<proteinExistence type="predicted"/>
<dbReference type="EMBL" id="KB908914">
    <property type="protein sequence ID" value="EOB15356.1"/>
    <property type="molecule type" value="Genomic_DNA"/>
</dbReference>
<name>R0KWV3_NOSB1</name>
<gene>
    <name evidence="1" type="primary">DPH5</name>
    <name evidence="1" type="ORF">NBO_6g0106</name>
</gene>
<keyword evidence="2" id="KW-1185">Reference proteome</keyword>
<organism evidence="1 2">
    <name type="scientific">Nosema bombycis (strain CQ1 / CVCC 102059)</name>
    <name type="common">Microsporidian parasite</name>
    <name type="synonym">Pebrine of silkworm</name>
    <dbReference type="NCBI Taxonomy" id="578461"/>
    <lineage>
        <taxon>Eukaryota</taxon>
        <taxon>Fungi</taxon>
        <taxon>Fungi incertae sedis</taxon>
        <taxon>Microsporidia</taxon>
        <taxon>Nosematidae</taxon>
        <taxon>Nosema</taxon>
    </lineage>
</organism>
<reference evidence="1 2" key="1">
    <citation type="journal article" date="2013" name="BMC Genomics">
        <title>Comparative genomics of parasitic silkworm microsporidia reveal an association between genome expansion and host adaptation.</title>
        <authorList>
            <person name="Pan G."/>
            <person name="Xu J."/>
            <person name="Li T."/>
            <person name="Xia Q."/>
            <person name="Liu S.L."/>
            <person name="Zhang G."/>
            <person name="Li S."/>
            <person name="Li C."/>
            <person name="Liu H."/>
            <person name="Yang L."/>
            <person name="Liu T."/>
            <person name="Zhang X."/>
            <person name="Wu Z."/>
            <person name="Fan W."/>
            <person name="Dang X."/>
            <person name="Xiang H."/>
            <person name="Tao M."/>
            <person name="Li Y."/>
            <person name="Hu J."/>
            <person name="Li Z."/>
            <person name="Lin L."/>
            <person name="Luo J."/>
            <person name="Geng L."/>
            <person name="Wang L."/>
            <person name="Long M."/>
            <person name="Wan Y."/>
            <person name="He N."/>
            <person name="Zhang Z."/>
            <person name="Lu C."/>
            <person name="Keeling P.J."/>
            <person name="Wang J."/>
            <person name="Xiang Z."/>
            <person name="Zhou Z."/>
        </authorList>
    </citation>
    <scope>NUCLEOTIDE SEQUENCE [LARGE SCALE GENOMIC DNA]</scope>
    <source>
        <strain evidence="2">CQ1 / CVCC 102059</strain>
    </source>
</reference>